<comment type="pathway">
    <text evidence="2 10">Purine metabolism; IMP biosynthesis via de novo pathway; 5-formamido-1-(5-phospho-D-ribosyl)imidazole-4-carboxamide from 5-amino-1-(5-phospho-D-ribosyl)imidazole-4-carboxamide (10-formyl THF route): step 1/1.</text>
</comment>
<dbReference type="InterPro" id="IPR016193">
    <property type="entry name" value="Cytidine_deaminase-like"/>
</dbReference>
<dbReference type="SUPFAM" id="SSF52335">
    <property type="entry name" value="Methylglyoxal synthase-like"/>
    <property type="match status" value="1"/>
</dbReference>
<dbReference type="Proteomes" id="UP000030153">
    <property type="component" value="Unassembled WGS sequence"/>
</dbReference>
<dbReference type="AlphaFoldDB" id="A0A0A2UP14"/>
<dbReference type="eggNOG" id="COG0138">
    <property type="taxonomic scope" value="Bacteria"/>
</dbReference>
<dbReference type="GO" id="GO:0004643">
    <property type="term" value="F:phosphoribosylaminoimidazolecarboxamide formyltransferase activity"/>
    <property type="evidence" value="ECO:0007669"/>
    <property type="project" value="UniProtKB-UniRule"/>
</dbReference>
<evidence type="ECO:0000256" key="7">
    <source>
        <dbReference type="ARBA" id="ARBA00023268"/>
    </source>
</evidence>
<dbReference type="InterPro" id="IPR002695">
    <property type="entry name" value="PurH-like"/>
</dbReference>
<dbReference type="InterPro" id="IPR011607">
    <property type="entry name" value="MGS-like_dom"/>
</dbReference>
<dbReference type="STRING" id="1385513.N780_10180"/>
<comment type="similarity">
    <text evidence="3 10">Belongs to the PurH family.</text>
</comment>
<dbReference type="Gene3D" id="3.40.50.1380">
    <property type="entry name" value="Methylglyoxal synthase-like domain"/>
    <property type="match status" value="1"/>
</dbReference>
<keyword evidence="5 10" id="KW-0658">Purine biosynthesis</keyword>
<dbReference type="HAMAP" id="MF_00139">
    <property type="entry name" value="PurH"/>
    <property type="match status" value="1"/>
</dbReference>
<reference evidence="12 13" key="1">
    <citation type="submission" date="2013-08" db="EMBL/GenBank/DDBJ databases">
        <title>Genome of Pontibacillus chungwhensis.</title>
        <authorList>
            <person name="Wang Q."/>
            <person name="Wang G."/>
        </authorList>
    </citation>
    <scope>NUCLEOTIDE SEQUENCE [LARGE SCALE GENOMIC DNA]</scope>
    <source>
        <strain evidence="12 13">BH030062</strain>
    </source>
</reference>
<dbReference type="SMART" id="SM00798">
    <property type="entry name" value="AICARFT_IMPCHas"/>
    <property type="match status" value="1"/>
</dbReference>
<evidence type="ECO:0000259" key="11">
    <source>
        <dbReference type="PROSITE" id="PS51855"/>
    </source>
</evidence>
<evidence type="ECO:0000313" key="13">
    <source>
        <dbReference type="Proteomes" id="UP000030153"/>
    </source>
</evidence>
<keyword evidence="6 10" id="KW-0378">Hydrolase</keyword>
<dbReference type="CDD" id="cd01421">
    <property type="entry name" value="IMPCH"/>
    <property type="match status" value="1"/>
</dbReference>
<dbReference type="FunFam" id="3.40.140.20:FF:000001">
    <property type="entry name" value="Bifunctional purine biosynthesis protein PurH"/>
    <property type="match status" value="1"/>
</dbReference>
<dbReference type="PIRSF" id="PIRSF000414">
    <property type="entry name" value="AICARFT_IMPCHas"/>
    <property type="match status" value="1"/>
</dbReference>
<evidence type="ECO:0000256" key="10">
    <source>
        <dbReference type="HAMAP-Rule" id="MF_00139"/>
    </source>
</evidence>
<dbReference type="EMBL" id="AVBG01000025">
    <property type="protein sequence ID" value="KGP89684.1"/>
    <property type="molecule type" value="Genomic_DNA"/>
</dbReference>
<dbReference type="FunFam" id="3.40.140.20:FF:000002">
    <property type="entry name" value="Bifunctional purine biosynthesis protein PurH"/>
    <property type="match status" value="1"/>
</dbReference>
<dbReference type="EC" id="2.1.2.3" evidence="10"/>
<keyword evidence="13" id="KW-1185">Reference proteome</keyword>
<dbReference type="GO" id="GO:0006189">
    <property type="term" value="P:'de novo' IMP biosynthetic process"/>
    <property type="evidence" value="ECO:0007669"/>
    <property type="project" value="UniProtKB-UniRule"/>
</dbReference>
<evidence type="ECO:0000256" key="5">
    <source>
        <dbReference type="ARBA" id="ARBA00022755"/>
    </source>
</evidence>
<dbReference type="OrthoDB" id="9802065at2"/>
<dbReference type="PROSITE" id="PS51855">
    <property type="entry name" value="MGS"/>
    <property type="match status" value="1"/>
</dbReference>
<comment type="catalytic activity">
    <reaction evidence="8 10">
        <text>(6R)-10-formyltetrahydrofolate + 5-amino-1-(5-phospho-beta-D-ribosyl)imidazole-4-carboxamide = 5-formamido-1-(5-phospho-D-ribosyl)imidazole-4-carboxamide + (6S)-5,6,7,8-tetrahydrofolate</text>
        <dbReference type="Rhea" id="RHEA:22192"/>
        <dbReference type="ChEBI" id="CHEBI:57453"/>
        <dbReference type="ChEBI" id="CHEBI:58467"/>
        <dbReference type="ChEBI" id="CHEBI:58475"/>
        <dbReference type="ChEBI" id="CHEBI:195366"/>
        <dbReference type="EC" id="2.1.2.3"/>
    </reaction>
</comment>
<evidence type="ECO:0000256" key="6">
    <source>
        <dbReference type="ARBA" id="ARBA00022801"/>
    </source>
</evidence>
<dbReference type="GO" id="GO:0003937">
    <property type="term" value="F:IMP cyclohydrolase activity"/>
    <property type="evidence" value="ECO:0007669"/>
    <property type="project" value="UniProtKB-UniRule"/>
</dbReference>
<comment type="caution">
    <text evidence="12">The sequence shown here is derived from an EMBL/GenBank/DDBJ whole genome shotgun (WGS) entry which is preliminary data.</text>
</comment>
<dbReference type="FunFam" id="3.40.50.1380:FF:000001">
    <property type="entry name" value="Bifunctional purine biosynthesis protein PurH"/>
    <property type="match status" value="1"/>
</dbReference>
<comment type="catalytic activity">
    <reaction evidence="9 10">
        <text>IMP + H2O = 5-formamido-1-(5-phospho-D-ribosyl)imidazole-4-carboxamide</text>
        <dbReference type="Rhea" id="RHEA:18445"/>
        <dbReference type="ChEBI" id="CHEBI:15377"/>
        <dbReference type="ChEBI" id="CHEBI:58053"/>
        <dbReference type="ChEBI" id="CHEBI:58467"/>
        <dbReference type="EC" id="3.5.4.10"/>
    </reaction>
</comment>
<keyword evidence="4 10" id="KW-0808">Transferase</keyword>
<dbReference type="SMART" id="SM00851">
    <property type="entry name" value="MGS"/>
    <property type="match status" value="1"/>
</dbReference>
<evidence type="ECO:0000256" key="3">
    <source>
        <dbReference type="ARBA" id="ARBA00007667"/>
    </source>
</evidence>
<dbReference type="EC" id="3.5.4.10" evidence="10"/>
<evidence type="ECO:0000256" key="1">
    <source>
        <dbReference type="ARBA" id="ARBA00004844"/>
    </source>
</evidence>
<dbReference type="PANTHER" id="PTHR11692">
    <property type="entry name" value="BIFUNCTIONAL PURINE BIOSYNTHESIS PROTEIN PURH"/>
    <property type="match status" value="1"/>
</dbReference>
<dbReference type="NCBIfam" id="TIGR00355">
    <property type="entry name" value="purH"/>
    <property type="match status" value="1"/>
</dbReference>
<dbReference type="NCBIfam" id="NF002049">
    <property type="entry name" value="PRK00881.1"/>
    <property type="match status" value="1"/>
</dbReference>
<protein>
    <recommendedName>
        <fullName evidence="10">Bifunctional purine biosynthesis protein PurH</fullName>
    </recommendedName>
    <domain>
        <recommendedName>
            <fullName evidence="10">Phosphoribosylaminoimidazolecarboxamide formyltransferase</fullName>
            <ecNumber evidence="10">2.1.2.3</ecNumber>
        </recommendedName>
        <alternativeName>
            <fullName evidence="10">AICAR transformylase</fullName>
        </alternativeName>
    </domain>
    <domain>
        <recommendedName>
            <fullName evidence="10">IMP cyclohydrolase</fullName>
            <ecNumber evidence="10">3.5.4.10</ecNumber>
        </recommendedName>
        <alternativeName>
            <fullName evidence="10">ATIC</fullName>
        </alternativeName>
        <alternativeName>
            <fullName evidence="10">IMP synthase</fullName>
        </alternativeName>
        <alternativeName>
            <fullName evidence="10">Inosinicase</fullName>
        </alternativeName>
    </domain>
</protein>
<gene>
    <name evidence="10 12" type="primary">purH</name>
    <name evidence="12" type="ORF">N780_10180</name>
</gene>
<evidence type="ECO:0000256" key="8">
    <source>
        <dbReference type="ARBA" id="ARBA00050488"/>
    </source>
</evidence>
<keyword evidence="7 10" id="KW-0511">Multifunctional enzyme</keyword>
<organism evidence="12 13">
    <name type="scientific">Pontibacillus chungwhensis BH030062</name>
    <dbReference type="NCBI Taxonomy" id="1385513"/>
    <lineage>
        <taxon>Bacteria</taxon>
        <taxon>Bacillati</taxon>
        <taxon>Bacillota</taxon>
        <taxon>Bacilli</taxon>
        <taxon>Bacillales</taxon>
        <taxon>Bacillaceae</taxon>
        <taxon>Pontibacillus</taxon>
    </lineage>
</organism>
<dbReference type="Pfam" id="PF02142">
    <property type="entry name" value="MGS"/>
    <property type="match status" value="1"/>
</dbReference>
<accession>A0A0A2UP14</accession>
<dbReference type="GO" id="GO:0005829">
    <property type="term" value="C:cytosol"/>
    <property type="evidence" value="ECO:0007669"/>
    <property type="project" value="TreeGrafter"/>
</dbReference>
<evidence type="ECO:0000313" key="12">
    <source>
        <dbReference type="EMBL" id="KGP89684.1"/>
    </source>
</evidence>
<name>A0A0A2UP14_9BACI</name>
<dbReference type="InterPro" id="IPR036914">
    <property type="entry name" value="MGS-like_dom_sf"/>
</dbReference>
<evidence type="ECO:0000256" key="4">
    <source>
        <dbReference type="ARBA" id="ARBA00022679"/>
    </source>
</evidence>
<proteinExistence type="inferred from homology"/>
<comment type="domain">
    <text evidence="10">The IMP cyclohydrolase activity resides in the N-terminal region.</text>
</comment>
<dbReference type="InterPro" id="IPR024051">
    <property type="entry name" value="AICAR_Tfase_dup_dom_sf"/>
</dbReference>
<feature type="domain" description="MGS-like" evidence="11">
    <location>
        <begin position="1"/>
        <end position="147"/>
    </location>
</feature>
<evidence type="ECO:0000256" key="9">
    <source>
        <dbReference type="ARBA" id="ARBA00050687"/>
    </source>
</evidence>
<dbReference type="UniPathway" id="UPA00074">
    <property type="reaction ID" value="UER00133"/>
</dbReference>
<evidence type="ECO:0000256" key="2">
    <source>
        <dbReference type="ARBA" id="ARBA00004954"/>
    </source>
</evidence>
<dbReference type="PANTHER" id="PTHR11692:SF0">
    <property type="entry name" value="BIFUNCTIONAL PURINE BIOSYNTHESIS PROTEIN ATIC"/>
    <property type="match status" value="1"/>
</dbReference>
<comment type="pathway">
    <text evidence="1 10">Purine metabolism; IMP biosynthesis via de novo pathway; IMP from 5-formamido-1-(5-phospho-D-ribosyl)imidazole-4-carboxamide: step 1/1.</text>
</comment>
<dbReference type="SUPFAM" id="SSF53927">
    <property type="entry name" value="Cytidine deaminase-like"/>
    <property type="match status" value="1"/>
</dbReference>
<sequence length="512" mass="56258">MTKKKRALLSVSNKKGIVEFANQLATIGYELVSTGGTKRALEEAGLSVRSISEITDFPEIMDGRVKTLHPNVHAGLLAKRNQREHLEQLDDLHIGLIDLVVVNLYPFKETISKEGITEEEAIENIDIGGPTMLRAAAKNFEGVTVLVNPDDYVEVLPYLKEDEVPYNVRKNLAAKVFNHTASYDTYIANYFNEMLEDETPAQQTNTYELVQSLRYGENPHQDAAFYRDPLYKGASIANAEQLNGKELSYNNIQDANAALSMVLDFTQPAAIAVKHMNPCGVGEGDTIYCAFERAYEADPISIFGGIIAVNREVDRDTALRMKEIFLEIIIAPSFSDEALEVLKEKKNLRLLKLDLNQESGASKLVTSVRGGVLVQDTDEGNLNDVSISIPTDRRPTNQEWEDLQLAWKVVKHVKSNAIVLAKNHRTVGVGAGQMNRVGAANIAIEQAGDHCHGAALGSDAFFPMPDTVEAAAKAGVTAIIQPGGSKRDQDSIDACNEHGITMVLTGMRHFKH</sequence>
<dbReference type="RefSeq" id="WP_036787828.1">
    <property type="nucleotide sequence ID" value="NZ_AVBG01000025.1"/>
</dbReference>
<dbReference type="Pfam" id="PF01808">
    <property type="entry name" value="AICARFT_IMPCHas"/>
    <property type="match status" value="1"/>
</dbReference>
<dbReference type="Gene3D" id="3.40.140.20">
    <property type="match status" value="2"/>
</dbReference>